<dbReference type="PROSITE" id="PS01156">
    <property type="entry name" value="TONB_DEPENDENT_REC_2"/>
    <property type="match status" value="1"/>
</dbReference>
<dbReference type="PROSITE" id="PS52016">
    <property type="entry name" value="TONB_DEPENDENT_REC_3"/>
    <property type="match status" value="1"/>
</dbReference>
<dbReference type="Pfam" id="PF00593">
    <property type="entry name" value="TonB_dep_Rec_b-barrel"/>
    <property type="match status" value="1"/>
</dbReference>
<feature type="compositionally biased region" description="Low complexity" evidence="17">
    <location>
        <begin position="132"/>
        <end position="150"/>
    </location>
</feature>
<keyword evidence="12 20" id="KW-0675">Receptor</keyword>
<evidence type="ECO:0000256" key="12">
    <source>
        <dbReference type="ARBA" id="ARBA00023170"/>
    </source>
</evidence>
<protein>
    <submittedName>
        <fullName evidence="20">Ferric-pseudobactin BN7/BN8 receptor</fullName>
    </submittedName>
</protein>
<keyword evidence="8" id="KW-0408">Iron</keyword>
<accession>A0A0R2YKA9</accession>
<dbReference type="CDD" id="cd01347">
    <property type="entry name" value="ligand_gated_channel"/>
    <property type="match status" value="1"/>
</dbReference>
<dbReference type="SUPFAM" id="SSF56935">
    <property type="entry name" value="Porins"/>
    <property type="match status" value="1"/>
</dbReference>
<keyword evidence="11 14" id="KW-0472">Membrane</keyword>
<evidence type="ECO:0000256" key="13">
    <source>
        <dbReference type="ARBA" id="ARBA00023237"/>
    </source>
</evidence>
<name>A0A0R2YKA9_9PSED</name>
<dbReference type="Gene3D" id="2.170.130.10">
    <property type="entry name" value="TonB-dependent receptor, plug domain"/>
    <property type="match status" value="1"/>
</dbReference>
<dbReference type="SMART" id="SM00965">
    <property type="entry name" value="STN"/>
    <property type="match status" value="1"/>
</dbReference>
<reference evidence="20 21" key="1">
    <citation type="submission" date="2015-02" db="EMBL/GenBank/DDBJ databases">
        <title>Pseudomonas helleri sp. nov. and Pseudomonas weihenstephanensis sp. nov., isolated from raw cows milk.</title>
        <authorList>
            <person name="von Neubeck M."/>
            <person name="Huptas C."/>
            <person name="Wenning M."/>
            <person name="Scherer S."/>
        </authorList>
    </citation>
    <scope>NUCLEOTIDE SEQUENCE [LARGE SCALE GENOMIC DNA]</scope>
    <source>
        <strain evidence="20 21">DSM 17149</strain>
    </source>
</reference>
<dbReference type="FunFam" id="2.170.130.10:FF:000010">
    <property type="entry name" value="Ferripyoverdine receptor"/>
    <property type="match status" value="1"/>
</dbReference>
<evidence type="ECO:0000256" key="2">
    <source>
        <dbReference type="ARBA" id="ARBA00009810"/>
    </source>
</evidence>
<dbReference type="InterPro" id="IPR010105">
    <property type="entry name" value="TonB_sidphr_rcpt"/>
</dbReference>
<evidence type="ECO:0000256" key="14">
    <source>
        <dbReference type="PROSITE-ProRule" id="PRU01360"/>
    </source>
</evidence>
<keyword evidence="3 14" id="KW-0813">Transport</keyword>
<evidence type="ECO:0000256" key="9">
    <source>
        <dbReference type="ARBA" id="ARBA00023065"/>
    </source>
</evidence>
<dbReference type="Gene3D" id="2.40.170.20">
    <property type="entry name" value="TonB-dependent receptor, beta-barrel domain"/>
    <property type="match status" value="1"/>
</dbReference>
<evidence type="ECO:0000256" key="6">
    <source>
        <dbReference type="ARBA" id="ARBA00022692"/>
    </source>
</evidence>
<evidence type="ECO:0000256" key="10">
    <source>
        <dbReference type="ARBA" id="ARBA00023077"/>
    </source>
</evidence>
<keyword evidence="7 18" id="KW-0732">Signal</keyword>
<evidence type="ECO:0000256" key="7">
    <source>
        <dbReference type="ARBA" id="ARBA00022729"/>
    </source>
</evidence>
<dbReference type="RefSeq" id="WP_057011679.1">
    <property type="nucleotide sequence ID" value="NZ_JYLH01000004.1"/>
</dbReference>
<dbReference type="Gene3D" id="3.55.50.30">
    <property type="match status" value="1"/>
</dbReference>
<dbReference type="InterPro" id="IPR000531">
    <property type="entry name" value="Beta-barrel_TonB"/>
</dbReference>
<evidence type="ECO:0000256" key="4">
    <source>
        <dbReference type="ARBA" id="ARBA00022452"/>
    </source>
</evidence>
<dbReference type="InterPro" id="IPR012910">
    <property type="entry name" value="Plug_dom"/>
</dbReference>
<dbReference type="InterPro" id="IPR011662">
    <property type="entry name" value="Secretin/TonB_short_N"/>
</dbReference>
<evidence type="ECO:0000259" key="19">
    <source>
        <dbReference type="SMART" id="SM00965"/>
    </source>
</evidence>
<evidence type="ECO:0000256" key="11">
    <source>
        <dbReference type="ARBA" id="ARBA00023136"/>
    </source>
</evidence>
<dbReference type="InterPro" id="IPR037066">
    <property type="entry name" value="Plug_dom_sf"/>
</dbReference>
<keyword evidence="5" id="KW-0410">Iron transport</keyword>
<evidence type="ECO:0000256" key="5">
    <source>
        <dbReference type="ARBA" id="ARBA00022496"/>
    </source>
</evidence>
<evidence type="ECO:0000256" key="3">
    <source>
        <dbReference type="ARBA" id="ARBA00022448"/>
    </source>
</evidence>
<keyword evidence="10 16" id="KW-0798">TonB box</keyword>
<comment type="subcellular location">
    <subcellularLocation>
        <location evidence="1 14">Cell outer membrane</location>
        <topology evidence="1 14">Multi-pass membrane protein</topology>
    </subcellularLocation>
</comment>
<dbReference type="NCBIfam" id="TIGR01783">
    <property type="entry name" value="TonB-siderophor"/>
    <property type="match status" value="1"/>
</dbReference>
<dbReference type="InterPro" id="IPR010917">
    <property type="entry name" value="TonB_rcpt_CS"/>
</dbReference>
<dbReference type="PANTHER" id="PTHR32552">
    <property type="entry name" value="FERRICHROME IRON RECEPTOR-RELATED"/>
    <property type="match status" value="1"/>
</dbReference>
<evidence type="ECO:0000313" key="21">
    <source>
        <dbReference type="Proteomes" id="UP000051446"/>
    </source>
</evidence>
<dbReference type="GO" id="GO:0009279">
    <property type="term" value="C:cell outer membrane"/>
    <property type="evidence" value="ECO:0007669"/>
    <property type="project" value="UniProtKB-SubCell"/>
</dbReference>
<feature type="signal peptide" evidence="18">
    <location>
        <begin position="1"/>
        <end position="34"/>
    </location>
</feature>
<evidence type="ECO:0000256" key="18">
    <source>
        <dbReference type="SAM" id="SignalP"/>
    </source>
</evidence>
<dbReference type="EMBL" id="JYLH01000004">
    <property type="protein sequence ID" value="KRP46683.1"/>
    <property type="molecule type" value="Genomic_DNA"/>
</dbReference>
<proteinExistence type="inferred from homology"/>
<dbReference type="GO" id="GO:0015344">
    <property type="term" value="F:siderophore uptake transmembrane transporter activity"/>
    <property type="evidence" value="ECO:0007669"/>
    <property type="project" value="TreeGrafter"/>
</dbReference>
<evidence type="ECO:0000256" key="17">
    <source>
        <dbReference type="SAM" id="MobiDB-lite"/>
    </source>
</evidence>
<sequence>MPSFLRNTPQSLALTITLALATPASLSVVSLATAAERTSAQRFDLPAGALADQLNQLAAQSGIYLAGNAALIAGKTGPALHGSYTVDQALHTLLAGSELTVVQTGERRYQLQPGAGGALELGAISISGKAPGSTTEGTGSYTTDSSSSSTRLNIPLKETPQSITVITQQRLQDQHLTNLTDTLEAVSGITVVREGLGADTDSYYSRGFAINNYEIDGVPTSSRLDNYTQNTAMYDRIEVVRGSTGLISGMGDPSATINMIRKRPTDVAQVSIGGEAGSWDRYGASVDVSGPLTETGNIRGRLVVDYKNQGAWIDRYKQDNNLVYGITEFDLSDTLLLTVGFSYQTQHTNQPPRSGFPLKYSDGSLTDFKRSFNTSADWSYYDHEQTTFFTSLEKQFENGWSGKVEYSRNENKYDSEIVYLAGDIDKTTGLGAYVMPNKFKGNPIQNAVDAYLTGPFQLFGREHELITGVTLSQIRNENAPDYGGWVRPGGSYDGTIGAIGDWSGSVAKPNFVNTGRQDFEENQYGAYLTSRFHLNDDTTLILGGRVVDWKQNDETRYFSGDVTTSNRKETGVTIPYAGLVYDLSDSWSVYASYTKIFNPQSLQTTTGSYLDPLEGTGYEAGVKAAFNEGRLNTSLALFKVEQDNLGIADGNNLTPAGWQAYTTSKGTTTQGVEWEFNGELAEGWQAAGGYTYSVSTDQDDKRIATQIPRHSFKTFTSYRLTGPLDKLTVGGGVNWQSRTGFDLSYYEQKSYAVTNLMARYDITKNLSAAVNLNNVFDKEYYSTTSAGVYGAPRNLMTSFKYNF</sequence>
<comment type="caution">
    <text evidence="20">The sequence shown here is derived from an EMBL/GenBank/DDBJ whole genome shotgun (WGS) entry which is preliminary data.</text>
</comment>
<dbReference type="GO" id="GO:0015891">
    <property type="term" value="P:siderophore transport"/>
    <property type="evidence" value="ECO:0007669"/>
    <property type="project" value="InterPro"/>
</dbReference>
<keyword evidence="4 14" id="KW-1134">Transmembrane beta strand</keyword>
<evidence type="ECO:0000256" key="16">
    <source>
        <dbReference type="RuleBase" id="RU003357"/>
    </source>
</evidence>
<keyword evidence="9" id="KW-0406">Ion transport</keyword>
<keyword evidence="6 14" id="KW-0812">Transmembrane</keyword>
<feature type="short sequence motif" description="TonB C-terminal box" evidence="15">
    <location>
        <begin position="786"/>
        <end position="803"/>
    </location>
</feature>
<feature type="region of interest" description="Disordered" evidence="17">
    <location>
        <begin position="129"/>
        <end position="152"/>
    </location>
</feature>
<feature type="domain" description="Secretin/TonB short N-terminal" evidence="19">
    <location>
        <begin position="63"/>
        <end position="114"/>
    </location>
</feature>
<dbReference type="AlphaFoldDB" id="A0A0R2YKA9"/>
<dbReference type="Proteomes" id="UP000051446">
    <property type="component" value="Unassembled WGS sequence"/>
</dbReference>
<comment type="similarity">
    <text evidence="2 14 16">Belongs to the TonB-dependent receptor family.</text>
</comment>
<dbReference type="InterPro" id="IPR039426">
    <property type="entry name" value="TonB-dep_rcpt-like"/>
</dbReference>
<dbReference type="PATRIC" id="fig|75588.4.peg.3881"/>
<dbReference type="InterPro" id="IPR036942">
    <property type="entry name" value="Beta-barrel_TonB_sf"/>
</dbReference>
<keyword evidence="13 14" id="KW-0998">Cell outer membrane</keyword>
<dbReference type="PANTHER" id="PTHR32552:SF74">
    <property type="entry name" value="HYDROXAMATE SIDEROPHORE RECEPTOR FHUE"/>
    <property type="match status" value="1"/>
</dbReference>
<dbReference type="GO" id="GO:0038023">
    <property type="term" value="F:signaling receptor activity"/>
    <property type="evidence" value="ECO:0007669"/>
    <property type="project" value="InterPro"/>
</dbReference>
<gene>
    <name evidence="20" type="ORF">TU73_07560</name>
</gene>
<organism evidence="20 21">
    <name type="scientific">Pseudomonas libanensis</name>
    <dbReference type="NCBI Taxonomy" id="75588"/>
    <lineage>
        <taxon>Bacteria</taxon>
        <taxon>Pseudomonadati</taxon>
        <taxon>Pseudomonadota</taxon>
        <taxon>Gammaproteobacteria</taxon>
        <taxon>Pseudomonadales</taxon>
        <taxon>Pseudomonadaceae</taxon>
        <taxon>Pseudomonas</taxon>
    </lineage>
</organism>
<evidence type="ECO:0000256" key="1">
    <source>
        <dbReference type="ARBA" id="ARBA00004571"/>
    </source>
</evidence>
<feature type="chain" id="PRO_5006429069" evidence="18">
    <location>
        <begin position="35"/>
        <end position="803"/>
    </location>
</feature>
<dbReference type="Pfam" id="PF07660">
    <property type="entry name" value="STN"/>
    <property type="match status" value="1"/>
</dbReference>
<evidence type="ECO:0000256" key="15">
    <source>
        <dbReference type="PROSITE-ProRule" id="PRU10144"/>
    </source>
</evidence>
<dbReference type="Pfam" id="PF07715">
    <property type="entry name" value="Plug"/>
    <property type="match status" value="1"/>
</dbReference>
<evidence type="ECO:0000313" key="20">
    <source>
        <dbReference type="EMBL" id="KRP46683.1"/>
    </source>
</evidence>
<evidence type="ECO:0000256" key="8">
    <source>
        <dbReference type="ARBA" id="ARBA00023004"/>
    </source>
</evidence>